<feature type="compositionally biased region" description="Basic and acidic residues" evidence="2">
    <location>
        <begin position="172"/>
        <end position="199"/>
    </location>
</feature>
<evidence type="ECO:0000313" key="5">
    <source>
        <dbReference type="Proteomes" id="UP000277580"/>
    </source>
</evidence>
<feature type="region of interest" description="Disordered" evidence="2">
    <location>
        <begin position="1"/>
        <end position="27"/>
    </location>
</feature>
<evidence type="ECO:0000256" key="2">
    <source>
        <dbReference type="SAM" id="MobiDB-lite"/>
    </source>
</evidence>
<feature type="region of interest" description="Disordered" evidence="2">
    <location>
        <begin position="83"/>
        <end position="110"/>
    </location>
</feature>
<protein>
    <recommendedName>
        <fullName evidence="3">HTH CENPB-type domain-containing protein</fullName>
    </recommendedName>
</protein>
<proteinExistence type="predicted"/>
<name>A0A3N4KBJ1_9PEZI</name>
<dbReference type="OrthoDB" id="5346556at2759"/>
<dbReference type="InParanoid" id="A0A3N4KBJ1"/>
<dbReference type="AlphaFoldDB" id="A0A3N4KBJ1"/>
<dbReference type="GO" id="GO:0003677">
    <property type="term" value="F:DNA binding"/>
    <property type="evidence" value="ECO:0007669"/>
    <property type="project" value="UniProtKB-KW"/>
</dbReference>
<dbReference type="Proteomes" id="UP000277580">
    <property type="component" value="Unassembled WGS sequence"/>
</dbReference>
<dbReference type="EMBL" id="ML119173">
    <property type="protein sequence ID" value="RPB07894.1"/>
    <property type="molecule type" value="Genomic_DNA"/>
</dbReference>
<dbReference type="InterPro" id="IPR006600">
    <property type="entry name" value="HTH_CenpB_DNA-bd_dom"/>
</dbReference>
<dbReference type="InterPro" id="IPR009057">
    <property type="entry name" value="Homeodomain-like_sf"/>
</dbReference>
<feature type="compositionally biased region" description="Basic residues" evidence="2">
    <location>
        <begin position="216"/>
        <end position="225"/>
    </location>
</feature>
<reference evidence="4 5" key="1">
    <citation type="journal article" date="2018" name="Nat. Ecol. Evol.">
        <title>Pezizomycetes genomes reveal the molecular basis of ectomycorrhizal truffle lifestyle.</title>
        <authorList>
            <person name="Murat C."/>
            <person name="Payen T."/>
            <person name="Noel B."/>
            <person name="Kuo A."/>
            <person name="Morin E."/>
            <person name="Chen J."/>
            <person name="Kohler A."/>
            <person name="Krizsan K."/>
            <person name="Balestrini R."/>
            <person name="Da Silva C."/>
            <person name="Montanini B."/>
            <person name="Hainaut M."/>
            <person name="Levati E."/>
            <person name="Barry K.W."/>
            <person name="Belfiori B."/>
            <person name="Cichocki N."/>
            <person name="Clum A."/>
            <person name="Dockter R.B."/>
            <person name="Fauchery L."/>
            <person name="Guy J."/>
            <person name="Iotti M."/>
            <person name="Le Tacon F."/>
            <person name="Lindquist E.A."/>
            <person name="Lipzen A."/>
            <person name="Malagnac F."/>
            <person name="Mello A."/>
            <person name="Molinier V."/>
            <person name="Miyauchi S."/>
            <person name="Poulain J."/>
            <person name="Riccioni C."/>
            <person name="Rubini A."/>
            <person name="Sitrit Y."/>
            <person name="Splivallo R."/>
            <person name="Traeger S."/>
            <person name="Wang M."/>
            <person name="Zifcakova L."/>
            <person name="Wipf D."/>
            <person name="Zambonelli A."/>
            <person name="Paolocci F."/>
            <person name="Nowrousian M."/>
            <person name="Ottonello S."/>
            <person name="Baldrian P."/>
            <person name="Spatafora J.W."/>
            <person name="Henrissat B."/>
            <person name="Nagy L.G."/>
            <person name="Aury J.M."/>
            <person name="Wincker P."/>
            <person name="Grigoriev I.V."/>
            <person name="Bonfante P."/>
            <person name="Martin F.M."/>
        </authorList>
    </citation>
    <scope>NUCLEOTIDE SEQUENCE [LARGE SCALE GENOMIC DNA]</scope>
    <source>
        <strain evidence="4 5">CCBAS932</strain>
    </source>
</reference>
<keyword evidence="5" id="KW-1185">Reference proteome</keyword>
<evidence type="ECO:0000256" key="1">
    <source>
        <dbReference type="ARBA" id="ARBA00023125"/>
    </source>
</evidence>
<feature type="domain" description="HTH CENPB-type" evidence="3">
    <location>
        <begin position="103"/>
        <end position="175"/>
    </location>
</feature>
<keyword evidence="1" id="KW-0238">DNA-binding</keyword>
<evidence type="ECO:0000259" key="3">
    <source>
        <dbReference type="PROSITE" id="PS51253"/>
    </source>
</evidence>
<dbReference type="PROSITE" id="PS51253">
    <property type="entry name" value="HTH_CENPB"/>
    <property type="match status" value="1"/>
</dbReference>
<feature type="region of interest" description="Disordered" evidence="2">
    <location>
        <begin position="172"/>
        <end position="228"/>
    </location>
</feature>
<dbReference type="Pfam" id="PF18107">
    <property type="entry name" value="HTH_ABP1_N"/>
    <property type="match status" value="1"/>
</dbReference>
<sequence>MSMDMDVAACPERATSPKKRKHEEATTSEKYELYLHASKNPQLKQRELAEWFESTFHKAINQSTVSRNLKKFKSTPAPLEVRFEAGCPPLPPHPPHALPPTPPPSNPEDFSLPELDNALHDWFMGCDDRKSIDNEALKAKAEELNSKIYSDEIRKPCTDSWLDAWRRRHDALDLKRTAGPEREGSKETEGDVSEMKVEGESSVSPKPKNEDTDEKRRRREIKRLRKDIEKRDIQMAKAKIRKEASIRRLEELEKELGQPKL</sequence>
<feature type="compositionally biased region" description="Pro residues" evidence="2">
    <location>
        <begin position="88"/>
        <end position="106"/>
    </location>
</feature>
<gene>
    <name evidence="4" type="ORF">P167DRAFT_568329</name>
</gene>
<dbReference type="Pfam" id="PF03221">
    <property type="entry name" value="HTH_Tnp_Tc5"/>
    <property type="match status" value="1"/>
</dbReference>
<evidence type="ECO:0000313" key="4">
    <source>
        <dbReference type="EMBL" id="RPB07894.1"/>
    </source>
</evidence>
<dbReference type="SUPFAM" id="SSF46689">
    <property type="entry name" value="Homeodomain-like"/>
    <property type="match status" value="2"/>
</dbReference>
<organism evidence="4 5">
    <name type="scientific">Morchella conica CCBAS932</name>
    <dbReference type="NCBI Taxonomy" id="1392247"/>
    <lineage>
        <taxon>Eukaryota</taxon>
        <taxon>Fungi</taxon>
        <taxon>Dikarya</taxon>
        <taxon>Ascomycota</taxon>
        <taxon>Pezizomycotina</taxon>
        <taxon>Pezizomycetes</taxon>
        <taxon>Pezizales</taxon>
        <taxon>Morchellaceae</taxon>
        <taxon>Morchella</taxon>
    </lineage>
</organism>
<dbReference type="InterPro" id="IPR041188">
    <property type="entry name" value="HTH_ABP1_N"/>
</dbReference>
<dbReference type="Gene3D" id="1.10.10.60">
    <property type="entry name" value="Homeodomain-like"/>
    <property type="match status" value="2"/>
</dbReference>
<dbReference type="SMART" id="SM00674">
    <property type="entry name" value="CENPB"/>
    <property type="match status" value="1"/>
</dbReference>
<accession>A0A3N4KBJ1</accession>